<dbReference type="PANTHER" id="PTHR40761">
    <property type="entry name" value="CONSERVED INTEGRAL MEMBRANE ALANINE VALINE AND LEUCINE RICH PROTEIN-RELATED"/>
    <property type="match status" value="1"/>
</dbReference>
<evidence type="ECO:0000256" key="1">
    <source>
        <dbReference type="SAM" id="MobiDB-lite"/>
    </source>
</evidence>
<keyword evidence="3" id="KW-0732">Signal</keyword>
<feature type="transmembrane region" description="Helical" evidence="2">
    <location>
        <begin position="129"/>
        <end position="151"/>
    </location>
</feature>
<feature type="transmembrane region" description="Helical" evidence="2">
    <location>
        <begin position="70"/>
        <end position="90"/>
    </location>
</feature>
<accession>A0ABY3XMS3</accession>
<dbReference type="Proteomes" id="UP001202244">
    <property type="component" value="Chromosome"/>
</dbReference>
<organism evidence="4 5">
    <name type="scientific">Streptomyces tubbatahanensis</name>
    <dbReference type="NCBI Taxonomy" id="2923272"/>
    <lineage>
        <taxon>Bacteria</taxon>
        <taxon>Bacillati</taxon>
        <taxon>Actinomycetota</taxon>
        <taxon>Actinomycetes</taxon>
        <taxon>Kitasatosporales</taxon>
        <taxon>Streptomycetaceae</taxon>
        <taxon>Streptomyces</taxon>
    </lineage>
</organism>
<keyword evidence="2" id="KW-0812">Transmembrane</keyword>
<feature type="compositionally biased region" description="Basic and acidic residues" evidence="1">
    <location>
        <begin position="323"/>
        <end position="341"/>
    </location>
</feature>
<evidence type="ECO:0000313" key="5">
    <source>
        <dbReference type="Proteomes" id="UP001202244"/>
    </source>
</evidence>
<evidence type="ECO:0000313" key="4">
    <source>
        <dbReference type="EMBL" id="UNS95712.1"/>
    </source>
</evidence>
<keyword evidence="5" id="KW-1185">Reference proteome</keyword>
<evidence type="ECO:0000256" key="2">
    <source>
        <dbReference type="SAM" id="Phobius"/>
    </source>
</evidence>
<proteinExistence type="predicted"/>
<feature type="chain" id="PRO_5045503655" evidence="3">
    <location>
        <begin position="22"/>
        <end position="359"/>
    </location>
</feature>
<reference evidence="4 5" key="1">
    <citation type="journal article" date="2023" name="Microbiol. Spectr.">
        <title>Synergy between Genome Mining, Metabolomics, and Bioinformatics Uncovers Antibacterial Chlorinated Carbazole Alkaloids and Their Biosynthetic Gene Cluster from Streptomyces tubbatahanensis sp. nov., a Novel Actinomycete Isolated from Sulu Sea, Philippines.</title>
        <authorList>
            <person name="Tenebro C.P."/>
            <person name="Trono D.J.V.L."/>
            <person name="Balida L.A.P."/>
            <person name="Bayog L.K.A."/>
            <person name="Bruna J.R."/>
            <person name="Sabido E.M."/>
            <person name="Caspe D.P.C."/>
            <person name="de Los Santos E.L.C."/>
            <person name="Saludes J.P."/>
            <person name="Dalisay D.S."/>
        </authorList>
    </citation>
    <scope>NUCLEOTIDE SEQUENCE [LARGE SCALE GENOMIC DNA]</scope>
    <source>
        <strain evidence="4 5">DSD3025</strain>
    </source>
</reference>
<sequence>MSALTAAALLSLVSAISYALAAIGQERIAATTSPSRWGLLRSGTWWTAAGLQGAGALLHVVALGLGPLTVVQPLGVLTLVLAAPMAAAVGRRRVAAATWRGILLVSAGLAGVLLLTGDAGADSLRGSGQLSLATSVLAALALLVGAAAVLGRRGRARPGSRALAVRSVCLALAAGVAYGAASVFVKTLADRWMSAPLLISVPLAVLTVALAAAGLATSQASYRGGGLATPLATATVANPVVAAAAGIVLLDEGFRYGATGAVLALVAGAVATWGLVALTVDSARRTHGAPPGHTSPDEPGRTLPPPRDGGPQVPHGGGTGHTADAEFAHRKRPADDRRAEVPRAGGRGKPVGRRPVAAR</sequence>
<evidence type="ECO:0000256" key="3">
    <source>
        <dbReference type="SAM" id="SignalP"/>
    </source>
</evidence>
<dbReference type="PANTHER" id="PTHR40761:SF1">
    <property type="entry name" value="CONSERVED INTEGRAL MEMBRANE ALANINE VALINE AND LEUCINE RICH PROTEIN-RELATED"/>
    <property type="match status" value="1"/>
</dbReference>
<dbReference type="NCBIfam" id="NF038012">
    <property type="entry name" value="DMT_1"/>
    <property type="match status" value="1"/>
</dbReference>
<feature type="region of interest" description="Disordered" evidence="1">
    <location>
        <begin position="285"/>
        <end position="359"/>
    </location>
</feature>
<feature type="transmembrane region" description="Helical" evidence="2">
    <location>
        <begin position="197"/>
        <end position="216"/>
    </location>
</feature>
<name>A0ABY3XMS3_9ACTN</name>
<keyword evidence="2" id="KW-0472">Membrane</keyword>
<feature type="signal peptide" evidence="3">
    <location>
        <begin position="1"/>
        <end position="21"/>
    </location>
</feature>
<feature type="transmembrane region" description="Helical" evidence="2">
    <location>
        <begin position="97"/>
        <end position="117"/>
    </location>
</feature>
<feature type="transmembrane region" description="Helical" evidence="2">
    <location>
        <begin position="163"/>
        <end position="185"/>
    </location>
</feature>
<gene>
    <name evidence="4" type="ORF">MMF93_03820</name>
</gene>
<protein>
    <submittedName>
        <fullName evidence="4">DMT family transporter</fullName>
    </submittedName>
</protein>
<dbReference type="RefSeq" id="WP_242749537.1">
    <property type="nucleotide sequence ID" value="NZ_CP093846.1"/>
</dbReference>
<feature type="transmembrane region" description="Helical" evidence="2">
    <location>
        <begin position="256"/>
        <end position="278"/>
    </location>
</feature>
<keyword evidence="2" id="KW-1133">Transmembrane helix</keyword>
<feature type="transmembrane region" description="Helical" evidence="2">
    <location>
        <begin position="228"/>
        <end position="250"/>
    </location>
</feature>
<dbReference type="EMBL" id="CP093846">
    <property type="protein sequence ID" value="UNS95712.1"/>
    <property type="molecule type" value="Genomic_DNA"/>
</dbReference>